<evidence type="ECO:0000256" key="9">
    <source>
        <dbReference type="ARBA" id="ARBA00033063"/>
    </source>
</evidence>
<dbReference type="AlphaFoldDB" id="A0A249DY15"/>
<evidence type="ECO:0000256" key="6">
    <source>
        <dbReference type="ARBA" id="ARBA00022729"/>
    </source>
</evidence>
<keyword evidence="6" id="KW-0732">Signal</keyword>
<evidence type="ECO:0000313" key="14">
    <source>
        <dbReference type="EMBL" id="ASX25672.1"/>
    </source>
</evidence>
<dbReference type="Pfam" id="PF01103">
    <property type="entry name" value="Omp85"/>
    <property type="match status" value="1"/>
</dbReference>
<keyword evidence="5" id="KW-0812">Transmembrane</keyword>
<evidence type="ECO:0000256" key="5">
    <source>
        <dbReference type="ARBA" id="ARBA00022692"/>
    </source>
</evidence>
<comment type="similarity">
    <text evidence="2">Belongs to the TamA family.</text>
</comment>
<evidence type="ECO:0000256" key="8">
    <source>
        <dbReference type="ARBA" id="ARBA00023237"/>
    </source>
</evidence>
<dbReference type="EMBL" id="CP016303">
    <property type="protein sequence ID" value="ASX25672.1"/>
    <property type="molecule type" value="Genomic_DNA"/>
</dbReference>
<dbReference type="GO" id="GO:0097347">
    <property type="term" value="C:TAM protein secretion complex"/>
    <property type="evidence" value="ECO:0007669"/>
    <property type="project" value="TreeGrafter"/>
</dbReference>
<keyword evidence="7" id="KW-0472">Membrane</keyword>
<dbReference type="InterPro" id="IPR035243">
    <property type="entry name" value="TamA_POTRA_Dom_1"/>
</dbReference>
<dbReference type="PANTHER" id="PTHR12815">
    <property type="entry name" value="SORTING AND ASSEMBLY MACHINERY SAMM50 PROTEIN FAMILY MEMBER"/>
    <property type="match status" value="1"/>
</dbReference>
<evidence type="ECO:0000256" key="3">
    <source>
        <dbReference type="ARBA" id="ARBA00015419"/>
    </source>
</evidence>
<evidence type="ECO:0000256" key="7">
    <source>
        <dbReference type="ARBA" id="ARBA00023136"/>
    </source>
</evidence>
<keyword evidence="4" id="KW-1134">Transmembrane beta strand</keyword>
<protein>
    <recommendedName>
        <fullName evidence="3">Translocation and assembly module subunit TamA</fullName>
    </recommendedName>
    <alternativeName>
        <fullName evidence="9">Autotransporter assembly factor TamA</fullName>
    </alternativeName>
</protein>
<evidence type="ECO:0000259" key="11">
    <source>
        <dbReference type="Pfam" id="PF01103"/>
    </source>
</evidence>
<proteinExistence type="inferred from homology"/>
<dbReference type="InterPro" id="IPR039910">
    <property type="entry name" value="D15-like"/>
</dbReference>
<feature type="domain" description="POTRA" evidence="12">
    <location>
        <begin position="190"/>
        <end position="241"/>
    </location>
</feature>
<evidence type="ECO:0000256" key="10">
    <source>
        <dbReference type="ARBA" id="ARBA00093548"/>
    </source>
</evidence>
<evidence type="ECO:0000259" key="12">
    <source>
        <dbReference type="Pfam" id="PF07244"/>
    </source>
</evidence>
<reference evidence="14 15" key="2">
    <citation type="submission" date="2017-09" db="EMBL/GenBank/DDBJ databases">
        <title>The genome of whitefly Bemisia tabaci, a global crop pest, provides novel insights into virus transmission, host adaptation and insecticide resistance.</title>
        <authorList>
            <person name="Kaur N."/>
            <person name="Kliot A."/>
            <person name="Pinheiro P.V."/>
            <person name="Luan J."/>
            <person name="Zheng Y."/>
            <person name="Liu W."/>
            <person name="Sun H."/>
            <person name="Yang X."/>
            <person name="Xu Y."/>
            <person name="Luo Y."/>
            <person name="Kruse A."/>
            <person name="Fisher T.W."/>
            <person name="Nelson D.R."/>
            <person name="Elimelech M."/>
            <person name="MacCoss M."/>
            <person name="Johnson R."/>
            <person name="Cohen E."/>
            <person name="Hunter W.B."/>
            <person name="Brown J.K."/>
            <person name="Jander G."/>
            <person name="Cilia M."/>
            <person name="Douglas A.E."/>
            <person name="Ghanim M."/>
            <person name="Simmons A.M."/>
            <person name="Wintermantel W.M."/>
            <person name="Ling K.-S."/>
            <person name="Fei Z."/>
        </authorList>
    </citation>
    <scope>NUCLEOTIDE SEQUENCE [LARGE SCALE GENOMIC DNA]</scope>
    <source>
        <strain evidence="14 15">MEAM1</strain>
    </source>
</reference>
<name>A0A249DY15_9ENTR</name>
<dbReference type="Pfam" id="PF17243">
    <property type="entry name" value="POTRA_TamA_1"/>
    <property type="match status" value="1"/>
</dbReference>
<dbReference type="Gene3D" id="2.40.160.50">
    <property type="entry name" value="membrane protein fhac: a member of the omp85/tpsb transporter family"/>
    <property type="match status" value="1"/>
</dbReference>
<dbReference type="Proteomes" id="UP000216438">
    <property type="component" value="Chromosome"/>
</dbReference>
<dbReference type="PANTHER" id="PTHR12815:SF47">
    <property type="entry name" value="TRANSLOCATION AND ASSEMBLY MODULE SUBUNIT TAMA"/>
    <property type="match status" value="1"/>
</dbReference>
<feature type="domain" description="Bacterial surface antigen (D15)" evidence="11">
    <location>
        <begin position="267"/>
        <end position="575"/>
    </location>
</feature>
<accession>A0A249DY15</accession>
<dbReference type="InterPro" id="IPR000184">
    <property type="entry name" value="Bac_surfAg_D15"/>
</dbReference>
<reference evidence="15" key="1">
    <citation type="submission" date="2016-06" db="EMBL/GenBank/DDBJ databases">
        <authorList>
            <person name="Chen W."/>
            <person name="Hasegawa D.K."/>
        </authorList>
    </citation>
    <scope>NUCLEOTIDE SEQUENCE [LARGE SCALE GENOMIC DNA]</scope>
    <source>
        <strain evidence="15">MEAM1</strain>
    </source>
</reference>
<organism evidence="14 15">
    <name type="scientific">Candidatus Hamiltonella defensa</name>
    <name type="common">Bemisia tabaci</name>
    <dbReference type="NCBI Taxonomy" id="672795"/>
    <lineage>
        <taxon>Bacteria</taxon>
        <taxon>Pseudomonadati</taxon>
        <taxon>Pseudomonadota</taxon>
        <taxon>Gammaproteobacteria</taxon>
        <taxon>Enterobacterales</taxon>
        <taxon>Enterobacteriaceae</taxon>
        <taxon>aphid secondary symbionts</taxon>
        <taxon>Candidatus Williamhamiltonella</taxon>
    </lineage>
</organism>
<evidence type="ECO:0000313" key="15">
    <source>
        <dbReference type="Proteomes" id="UP000216438"/>
    </source>
</evidence>
<evidence type="ECO:0000259" key="13">
    <source>
        <dbReference type="Pfam" id="PF17243"/>
    </source>
</evidence>
<dbReference type="Gene3D" id="3.10.20.310">
    <property type="entry name" value="membrane protein fhac"/>
    <property type="match status" value="3"/>
</dbReference>
<keyword evidence="8" id="KW-0998">Cell outer membrane</keyword>
<dbReference type="GO" id="GO:0009306">
    <property type="term" value="P:protein secretion"/>
    <property type="evidence" value="ECO:0007669"/>
    <property type="project" value="TreeGrafter"/>
</dbReference>
<sequence length="578" mass="64570">MSRCLIIFFASCLMVLSFCSFSGSSKKNSLSLDIEGVGGEVARNVKARLFMINTEDTTDNHRLRSLVKAEITLALEALGYYHSAINFEFTPKSVLLAKITLGEPMVIAGIDVMLTGHAKNDPDYKALLKEIPTIGSILNQGKFDEFVDALNGLAVSKGYFDAKMNETQLRIALDLNKAFWKIHFDSGERYRFGKVTFHGSQIKEPYLQNLVPFHIGDNYSADSTAELNRRLSATNWFSAALVSPNFGSLKTSQILPLDAVLTPRTKNNVELGVGYSTSIGPRLKASWNKPWVNSQGHSLTTKSNLSAAEQNLAFSYRIPLIKNALEEYYLLQAGLKTSRLNDTKSNTSTMNVARFWNFSNGWQPAIHFRWSLEKFTQGKVDSITALLYPGISMSKTRQSGEAMPYWGDSQRYSLDISNKKWASDINFEIIQAQNVWIRTLGNKNRFIVKTHLGWIATKDFQRMPPSLRFFAGGDGSIRGYKLKSISPRDSDHKLTGATKLLTASVEYQYNVMGRWWGAAFVDSGEAVNNIRQSDFKTGVGIGIRWASPVGPIKFDIATPIGDKENKKFQFYIGLGPEL</sequence>
<dbReference type="Pfam" id="PF07244">
    <property type="entry name" value="POTRA"/>
    <property type="match status" value="1"/>
</dbReference>
<dbReference type="GO" id="GO:0009279">
    <property type="term" value="C:cell outer membrane"/>
    <property type="evidence" value="ECO:0007669"/>
    <property type="project" value="UniProtKB-SubCell"/>
</dbReference>
<feature type="domain" description="TamA POTRA" evidence="13">
    <location>
        <begin position="31"/>
        <end position="95"/>
    </location>
</feature>
<evidence type="ECO:0000256" key="4">
    <source>
        <dbReference type="ARBA" id="ARBA00022452"/>
    </source>
</evidence>
<comment type="subcellular location">
    <subcellularLocation>
        <location evidence="1">Cell outer membrane</location>
    </subcellularLocation>
</comment>
<evidence type="ECO:0000256" key="1">
    <source>
        <dbReference type="ARBA" id="ARBA00004442"/>
    </source>
</evidence>
<comment type="subunit">
    <text evidence="10">Interacts with TamB to form the translocation and assembly module (TAM).</text>
</comment>
<dbReference type="InterPro" id="IPR010827">
    <property type="entry name" value="BamA/TamA_POTRA"/>
</dbReference>
<dbReference type="OrthoDB" id="9803054at2"/>
<evidence type="ECO:0000256" key="2">
    <source>
        <dbReference type="ARBA" id="ARBA00010248"/>
    </source>
</evidence>
<gene>
    <name evidence="14" type="ORF">BA171_00350</name>
</gene>